<evidence type="ECO:0000256" key="1">
    <source>
        <dbReference type="ARBA" id="ARBA00004123"/>
    </source>
</evidence>
<keyword evidence="11" id="KW-1185">Reference proteome</keyword>
<dbReference type="KEGG" id="ache:ACHE_50859S"/>
<dbReference type="Gene3D" id="3.30.160.60">
    <property type="entry name" value="Classic Zinc Finger"/>
    <property type="match status" value="2"/>
</dbReference>
<dbReference type="InterPro" id="IPR036236">
    <property type="entry name" value="Znf_C2H2_sf"/>
</dbReference>
<accession>A0A7R7ZQD4</accession>
<keyword evidence="4 7" id="KW-0863">Zinc-finger</keyword>
<evidence type="ECO:0000256" key="7">
    <source>
        <dbReference type="PROSITE-ProRule" id="PRU00042"/>
    </source>
</evidence>
<reference evidence="10" key="2">
    <citation type="submission" date="2021-02" db="EMBL/GenBank/DDBJ databases">
        <title>Aspergillus chevalieri M1 genome sequence.</title>
        <authorList>
            <person name="Kadooka C."/>
            <person name="Mori K."/>
            <person name="Futagami T."/>
        </authorList>
    </citation>
    <scope>NUCLEOTIDE SEQUENCE</scope>
    <source>
        <strain evidence="10">M1</strain>
    </source>
</reference>
<dbReference type="SMART" id="SM00355">
    <property type="entry name" value="ZnF_C2H2"/>
    <property type="match status" value="2"/>
</dbReference>
<evidence type="ECO:0000256" key="6">
    <source>
        <dbReference type="ARBA" id="ARBA00023242"/>
    </source>
</evidence>
<sequence>MAGSLHSLSVPASTSNFASRRQTFHTTRTNLPHLLYYTTLSTMDVANLISHGPDYLPKRPLYSPPSSKSFKFDDKSYFTAAPTPTSYYSRSPQPPLSPPVEDQPKCTLPSISTLFEGADSAAMHPAKRQRMASPDSRPQSRAYEPVTATVPVCLPPTPPMRPGSTFHRASHSPSASSVNDKALQHTIALPADRSSISSQGSIQAGPYASPAPSVTYASSPVETAAPAPATTAAPAPTVYYHTRPAPAMAPAPAPVAAAPQQMISPVNPAWQHHHYFPPSNTAPYQQNHDRYICRTCHKAFSRPSSLRIHSHSHTGEKPFRCTHAGCGKAFSVRSNMKRHERGCHSGRPVAAVV</sequence>
<evidence type="ECO:0000313" key="10">
    <source>
        <dbReference type="EMBL" id="BCR89661.1"/>
    </source>
</evidence>
<dbReference type="Pfam" id="PF00096">
    <property type="entry name" value="zf-C2H2"/>
    <property type="match status" value="2"/>
</dbReference>
<name>A0A7R7ZQD4_ASPCH</name>
<feature type="region of interest" description="Disordered" evidence="8">
    <location>
        <begin position="83"/>
        <end position="102"/>
    </location>
</feature>
<dbReference type="Proteomes" id="UP000637239">
    <property type="component" value="Chromosome 5"/>
</dbReference>
<protein>
    <recommendedName>
        <fullName evidence="9">C2H2-type domain-containing protein</fullName>
    </recommendedName>
</protein>
<dbReference type="InterPro" id="IPR013087">
    <property type="entry name" value="Znf_C2H2_type"/>
</dbReference>
<evidence type="ECO:0000256" key="4">
    <source>
        <dbReference type="ARBA" id="ARBA00022771"/>
    </source>
</evidence>
<feature type="region of interest" description="Disordered" evidence="8">
    <location>
        <begin position="192"/>
        <end position="216"/>
    </location>
</feature>
<proteinExistence type="predicted"/>
<organism evidence="10 11">
    <name type="scientific">Aspergillus chevalieri</name>
    <name type="common">Eurotium chevalieri</name>
    <dbReference type="NCBI Taxonomy" id="182096"/>
    <lineage>
        <taxon>Eukaryota</taxon>
        <taxon>Fungi</taxon>
        <taxon>Dikarya</taxon>
        <taxon>Ascomycota</taxon>
        <taxon>Pezizomycotina</taxon>
        <taxon>Eurotiomycetes</taxon>
        <taxon>Eurotiomycetidae</taxon>
        <taxon>Eurotiales</taxon>
        <taxon>Aspergillaceae</taxon>
        <taxon>Aspergillus</taxon>
        <taxon>Aspergillus subgen. Aspergillus</taxon>
    </lineage>
</organism>
<dbReference type="GO" id="GO:0010468">
    <property type="term" value="P:regulation of gene expression"/>
    <property type="evidence" value="ECO:0007669"/>
    <property type="project" value="TreeGrafter"/>
</dbReference>
<dbReference type="EMBL" id="AP024420">
    <property type="protein sequence ID" value="BCR89661.1"/>
    <property type="molecule type" value="Genomic_DNA"/>
</dbReference>
<dbReference type="InterPro" id="IPR050331">
    <property type="entry name" value="Zinc_finger"/>
</dbReference>
<comment type="subcellular location">
    <subcellularLocation>
        <location evidence="1">Nucleus</location>
    </subcellularLocation>
</comment>
<keyword evidence="3" id="KW-0677">Repeat</keyword>
<evidence type="ECO:0000256" key="3">
    <source>
        <dbReference type="ARBA" id="ARBA00022737"/>
    </source>
</evidence>
<dbReference type="PANTHER" id="PTHR16515">
    <property type="entry name" value="PR DOMAIN ZINC FINGER PROTEIN"/>
    <property type="match status" value="1"/>
</dbReference>
<evidence type="ECO:0000256" key="5">
    <source>
        <dbReference type="ARBA" id="ARBA00022833"/>
    </source>
</evidence>
<evidence type="ECO:0000259" key="9">
    <source>
        <dbReference type="PROSITE" id="PS50157"/>
    </source>
</evidence>
<evidence type="ECO:0000313" key="11">
    <source>
        <dbReference type="Proteomes" id="UP000637239"/>
    </source>
</evidence>
<dbReference type="PROSITE" id="PS50157">
    <property type="entry name" value="ZINC_FINGER_C2H2_2"/>
    <property type="match status" value="2"/>
</dbReference>
<evidence type="ECO:0000256" key="2">
    <source>
        <dbReference type="ARBA" id="ARBA00022723"/>
    </source>
</evidence>
<dbReference type="GO" id="GO:0008270">
    <property type="term" value="F:zinc ion binding"/>
    <property type="evidence" value="ECO:0007669"/>
    <property type="project" value="UniProtKB-KW"/>
</dbReference>
<reference evidence="10" key="1">
    <citation type="submission" date="2021-01" db="EMBL/GenBank/DDBJ databases">
        <authorList>
            <consortium name="Aspergillus chevalieri M1 genome sequencing consortium"/>
            <person name="Kazuki M."/>
            <person name="Futagami T."/>
        </authorList>
    </citation>
    <scope>NUCLEOTIDE SEQUENCE</scope>
    <source>
        <strain evidence="10">M1</strain>
    </source>
</reference>
<evidence type="ECO:0000256" key="8">
    <source>
        <dbReference type="SAM" id="MobiDB-lite"/>
    </source>
</evidence>
<dbReference type="AlphaFoldDB" id="A0A7R7ZQD4"/>
<dbReference type="FunFam" id="3.30.160.60:FF:001102">
    <property type="entry name" value="Transcription factor IIIA"/>
    <property type="match status" value="1"/>
</dbReference>
<dbReference type="PANTHER" id="PTHR16515:SF49">
    <property type="entry name" value="GASTRULA ZINC FINGER PROTEIN XLCGF49.1-LIKE-RELATED"/>
    <property type="match status" value="1"/>
</dbReference>
<keyword evidence="6" id="KW-0539">Nucleus</keyword>
<gene>
    <name evidence="10" type="ORF">ACHE_50859S</name>
</gene>
<feature type="compositionally biased region" description="Low complexity" evidence="8">
    <location>
        <begin position="194"/>
        <end position="205"/>
    </location>
</feature>
<feature type="domain" description="C2H2-type" evidence="9">
    <location>
        <begin position="319"/>
        <end position="349"/>
    </location>
</feature>
<keyword evidence="5" id="KW-0862">Zinc</keyword>
<feature type="domain" description="C2H2-type" evidence="9">
    <location>
        <begin position="291"/>
        <end position="318"/>
    </location>
</feature>
<dbReference type="PROSITE" id="PS00028">
    <property type="entry name" value="ZINC_FINGER_C2H2_1"/>
    <property type="match status" value="2"/>
</dbReference>
<feature type="region of interest" description="Disordered" evidence="8">
    <location>
        <begin position="119"/>
        <end position="180"/>
    </location>
</feature>
<dbReference type="RefSeq" id="XP_043138183.1">
    <property type="nucleotide sequence ID" value="XM_043280622.1"/>
</dbReference>
<dbReference type="GO" id="GO:0005634">
    <property type="term" value="C:nucleus"/>
    <property type="evidence" value="ECO:0007669"/>
    <property type="project" value="UniProtKB-SubCell"/>
</dbReference>
<keyword evidence="2" id="KW-0479">Metal-binding</keyword>
<dbReference type="GeneID" id="66984019"/>
<dbReference type="SUPFAM" id="SSF57667">
    <property type="entry name" value="beta-beta-alpha zinc fingers"/>
    <property type="match status" value="1"/>
</dbReference>